<keyword evidence="9" id="KW-1185">Reference proteome</keyword>
<dbReference type="InterPro" id="IPR001128">
    <property type="entry name" value="Cyt_P450"/>
</dbReference>
<dbReference type="Pfam" id="PF00067">
    <property type="entry name" value="p450"/>
    <property type="match status" value="1"/>
</dbReference>
<evidence type="ECO:0000256" key="2">
    <source>
        <dbReference type="ARBA" id="ARBA00010617"/>
    </source>
</evidence>
<comment type="similarity">
    <text evidence="2 6">Belongs to the cytochrome P450 family.</text>
</comment>
<comment type="caution">
    <text evidence="8">The sequence shown here is derived from an EMBL/GenBank/DDBJ whole genome shotgun (WGS) entry which is preliminary data.</text>
</comment>
<evidence type="ECO:0000313" key="9">
    <source>
        <dbReference type="Proteomes" id="UP001595075"/>
    </source>
</evidence>
<evidence type="ECO:0008006" key="10">
    <source>
        <dbReference type="Google" id="ProtNLM"/>
    </source>
</evidence>
<dbReference type="SUPFAM" id="SSF48264">
    <property type="entry name" value="Cytochrome P450"/>
    <property type="match status" value="1"/>
</dbReference>
<keyword evidence="6" id="KW-0503">Monooxygenase</keyword>
<evidence type="ECO:0000256" key="6">
    <source>
        <dbReference type="RuleBase" id="RU000461"/>
    </source>
</evidence>
<sequence length="530" mass="60261">MLSTSEFKIWNIAHADSALIASVVAAAIVAYLVHLYSLRQTNKTGVPFYKEGDSAYFQLKKRWMFDSMNLIREAYHKFYDQPFKVWTTEGIQMSLPAKYIDEVKMLPDHTFPSSLREFMQASYTMAPSDPQNLDYVNAVLFSDLNRNMGIDISSPTEFPKKSFPNVQIASVFPCLQEEIDDGIPAEFPECEDWTPITLYDTVLRLVCRVSGKVFVGPGLNRNAEWIDISCGWTRNIFVSAVKLKMLPAFLRPLGSYFIPEIKRSLEQNARARELITPIVQQREREESTPGYEKPNDAIEWLRDALPNRKDYTFHGIGQLAIGAVSNHTVTHLTTNTLFNLAAYPEYCPILRQEIDEILIESGGKFTLDSMSKMQKLDSFLNETLRCNTPSIVTFQRKAIRQITLRDGTTISAGTLIFSPANAISSDDSLYPDADKFDGLRFYKLRQANPEKSSRYQLTSISKTQMNFGAGRHACPGRWLASHEIKLIIASFLARYDLKLKDGEGRPKSINFQHANAPDPKAQILFRRRVQ</sequence>
<evidence type="ECO:0000256" key="5">
    <source>
        <dbReference type="ARBA" id="ARBA00023004"/>
    </source>
</evidence>
<name>A0ABR4C6U0_9HELO</name>
<keyword evidence="5 6" id="KW-0408">Iron</keyword>
<comment type="cofactor">
    <cofactor evidence="1">
        <name>heme</name>
        <dbReference type="ChEBI" id="CHEBI:30413"/>
    </cofactor>
</comment>
<protein>
    <recommendedName>
        <fullName evidence="10">Cytochrome P450</fullName>
    </recommendedName>
</protein>
<reference evidence="8 9" key="1">
    <citation type="journal article" date="2024" name="Commun. Biol.">
        <title>Comparative genomic analysis of thermophilic fungi reveals convergent evolutionary adaptations and gene losses.</title>
        <authorList>
            <person name="Steindorff A.S."/>
            <person name="Aguilar-Pontes M.V."/>
            <person name="Robinson A.J."/>
            <person name="Andreopoulos B."/>
            <person name="LaButti K."/>
            <person name="Kuo A."/>
            <person name="Mondo S."/>
            <person name="Riley R."/>
            <person name="Otillar R."/>
            <person name="Haridas S."/>
            <person name="Lipzen A."/>
            <person name="Grimwood J."/>
            <person name="Schmutz J."/>
            <person name="Clum A."/>
            <person name="Reid I.D."/>
            <person name="Moisan M.C."/>
            <person name="Butler G."/>
            <person name="Nguyen T.T.M."/>
            <person name="Dewar K."/>
            <person name="Conant G."/>
            <person name="Drula E."/>
            <person name="Henrissat B."/>
            <person name="Hansel C."/>
            <person name="Singer S."/>
            <person name="Hutchinson M.I."/>
            <person name="de Vries R.P."/>
            <person name="Natvig D.O."/>
            <person name="Powell A.J."/>
            <person name="Tsang A."/>
            <person name="Grigoriev I.V."/>
        </authorList>
    </citation>
    <scope>NUCLEOTIDE SEQUENCE [LARGE SCALE GENOMIC DNA]</scope>
    <source>
        <strain evidence="8 9">CBS 494.80</strain>
    </source>
</reference>
<evidence type="ECO:0000256" key="4">
    <source>
        <dbReference type="ARBA" id="ARBA00023002"/>
    </source>
</evidence>
<dbReference type="InterPro" id="IPR036396">
    <property type="entry name" value="Cyt_P450_sf"/>
</dbReference>
<dbReference type="EMBL" id="JAZHXI010000012">
    <property type="protein sequence ID" value="KAL2065352.1"/>
    <property type="molecule type" value="Genomic_DNA"/>
</dbReference>
<keyword evidence="7" id="KW-0812">Transmembrane</keyword>
<dbReference type="PROSITE" id="PS00086">
    <property type="entry name" value="CYTOCHROME_P450"/>
    <property type="match status" value="1"/>
</dbReference>
<dbReference type="InterPro" id="IPR017972">
    <property type="entry name" value="Cyt_P450_CS"/>
</dbReference>
<gene>
    <name evidence="8" type="ORF">VTL71DRAFT_3022</name>
</gene>
<keyword evidence="3 6" id="KW-0479">Metal-binding</keyword>
<dbReference type="PANTHER" id="PTHR46206">
    <property type="entry name" value="CYTOCHROME P450"/>
    <property type="match status" value="1"/>
</dbReference>
<keyword evidence="7" id="KW-0472">Membrane</keyword>
<keyword evidence="7" id="KW-1133">Transmembrane helix</keyword>
<proteinExistence type="inferred from homology"/>
<evidence type="ECO:0000313" key="8">
    <source>
        <dbReference type="EMBL" id="KAL2065352.1"/>
    </source>
</evidence>
<keyword evidence="6" id="KW-0349">Heme</keyword>
<evidence type="ECO:0000256" key="1">
    <source>
        <dbReference type="ARBA" id="ARBA00001971"/>
    </source>
</evidence>
<dbReference type="PRINTS" id="PR00465">
    <property type="entry name" value="EP450IV"/>
</dbReference>
<organism evidence="8 9">
    <name type="scientific">Oculimacula yallundae</name>
    <dbReference type="NCBI Taxonomy" id="86028"/>
    <lineage>
        <taxon>Eukaryota</taxon>
        <taxon>Fungi</taxon>
        <taxon>Dikarya</taxon>
        <taxon>Ascomycota</taxon>
        <taxon>Pezizomycotina</taxon>
        <taxon>Leotiomycetes</taxon>
        <taxon>Helotiales</taxon>
        <taxon>Ploettnerulaceae</taxon>
        <taxon>Oculimacula</taxon>
    </lineage>
</organism>
<accession>A0ABR4C6U0</accession>
<keyword evidence="4 6" id="KW-0560">Oxidoreductase</keyword>
<feature type="transmembrane region" description="Helical" evidence="7">
    <location>
        <begin position="12"/>
        <end position="33"/>
    </location>
</feature>
<dbReference type="CDD" id="cd11041">
    <property type="entry name" value="CYP503A1-like"/>
    <property type="match status" value="1"/>
</dbReference>
<dbReference type="Proteomes" id="UP001595075">
    <property type="component" value="Unassembled WGS sequence"/>
</dbReference>
<evidence type="ECO:0000256" key="7">
    <source>
        <dbReference type="SAM" id="Phobius"/>
    </source>
</evidence>
<dbReference type="InterPro" id="IPR002403">
    <property type="entry name" value="Cyt_P450_E_grp-IV"/>
</dbReference>
<dbReference type="Gene3D" id="1.10.630.10">
    <property type="entry name" value="Cytochrome P450"/>
    <property type="match status" value="1"/>
</dbReference>
<evidence type="ECO:0000256" key="3">
    <source>
        <dbReference type="ARBA" id="ARBA00022723"/>
    </source>
</evidence>